<keyword evidence="3" id="KW-0378">Hydrolase</keyword>
<evidence type="ECO:0000256" key="4">
    <source>
        <dbReference type="PIRSR" id="PIRSR005902-1"/>
    </source>
</evidence>
<dbReference type="GO" id="GO:0016788">
    <property type="term" value="F:hydrolase activity, acting on ester bonds"/>
    <property type="evidence" value="ECO:0007669"/>
    <property type="project" value="InterPro"/>
</dbReference>
<organism evidence="5 6">
    <name type="scientific">Bacillus wiedmannii</name>
    <dbReference type="NCBI Taxonomy" id="1890302"/>
    <lineage>
        <taxon>Bacteria</taxon>
        <taxon>Bacillati</taxon>
        <taxon>Bacillota</taxon>
        <taxon>Bacilli</taxon>
        <taxon>Bacillales</taxon>
        <taxon>Bacillaceae</taxon>
        <taxon>Bacillus</taxon>
        <taxon>Bacillus cereus group</taxon>
    </lineage>
</organism>
<dbReference type="AlphaFoldDB" id="A0A2A7BUJ2"/>
<feature type="binding site" evidence="4">
    <location>
        <position position="7"/>
    </location>
    <ligand>
        <name>a divalent metal cation</name>
        <dbReference type="ChEBI" id="CHEBI:60240"/>
        <label>1</label>
    </ligand>
</feature>
<reference evidence="5 6" key="1">
    <citation type="submission" date="2017-09" db="EMBL/GenBank/DDBJ databases">
        <title>Large-scale bioinformatics analysis of Bacillus genomes uncovers conserved roles of natural products in bacterial physiology.</title>
        <authorList>
            <consortium name="Agbiome Team Llc"/>
            <person name="Bleich R.M."/>
            <person name="Grubbs K.J."/>
            <person name="Santa Maria K.C."/>
            <person name="Allen S.E."/>
            <person name="Farag S."/>
            <person name="Shank E.A."/>
            <person name="Bowers A."/>
        </authorList>
    </citation>
    <scope>NUCLEOTIDE SEQUENCE [LARGE SCALE GENOMIC DNA]</scope>
    <source>
        <strain evidence="5 6">AFS098222</strain>
    </source>
</reference>
<dbReference type="Gene3D" id="3.20.20.140">
    <property type="entry name" value="Metal-dependent hydrolases"/>
    <property type="match status" value="1"/>
</dbReference>
<dbReference type="InterPro" id="IPR001130">
    <property type="entry name" value="TatD-like"/>
</dbReference>
<keyword evidence="2 4" id="KW-0479">Metal-binding</keyword>
<feature type="binding site" evidence="4">
    <location>
        <position position="157"/>
    </location>
    <ligand>
        <name>a divalent metal cation</name>
        <dbReference type="ChEBI" id="CHEBI:60240"/>
        <label>2</label>
    </ligand>
</feature>
<dbReference type="RefSeq" id="WP_048563002.1">
    <property type="nucleotide sequence ID" value="NZ_CP133557.1"/>
</dbReference>
<sequence>MKWIDSHIHVDQYKDEEKSRLLKDVENSKEIKGLIAVSMNYQSCKETLSLAKRYPFVHPAIGFHPEQPIHKEDCEQTYKLIEDHVEDIVAIGEVGLPYYLRKEEKDITLEPYIAVLKRFIELARKYDLPIVLHAVYEDADIVCDLLEEHKVSRAHFHWFKGSETTMKRMMRNGYYISITPDVLHKEKIRKIVSYYPLEYMMVETDGPWEFQEDVMTHPRMIREVLKEISVIKNMSVDKVTETIYENTIQFYPALTSSKTPTSKFDECGGVRWEINCP</sequence>
<dbReference type="SUPFAM" id="SSF51556">
    <property type="entry name" value="Metallo-dependent hydrolases"/>
    <property type="match status" value="1"/>
</dbReference>
<feature type="binding site" evidence="4">
    <location>
        <position position="205"/>
    </location>
    <ligand>
        <name>a divalent metal cation</name>
        <dbReference type="ChEBI" id="CHEBI:60240"/>
        <label>1</label>
    </ligand>
</feature>
<comment type="caution">
    <text evidence="5">The sequence shown here is derived from an EMBL/GenBank/DDBJ whole genome shotgun (WGS) entry which is preliminary data.</text>
</comment>
<proteinExistence type="inferred from homology"/>
<evidence type="ECO:0000313" key="5">
    <source>
        <dbReference type="EMBL" id="PDY41892.1"/>
    </source>
</evidence>
<dbReference type="CDD" id="cd01310">
    <property type="entry name" value="TatD_DNAse"/>
    <property type="match status" value="1"/>
</dbReference>
<feature type="binding site" evidence="4">
    <location>
        <position position="93"/>
    </location>
    <ligand>
        <name>a divalent metal cation</name>
        <dbReference type="ChEBI" id="CHEBI:60240"/>
        <label>1</label>
    </ligand>
</feature>
<evidence type="ECO:0000313" key="6">
    <source>
        <dbReference type="Proteomes" id="UP000220111"/>
    </source>
</evidence>
<dbReference type="Pfam" id="PF01026">
    <property type="entry name" value="TatD_DNase"/>
    <property type="match status" value="1"/>
</dbReference>
<dbReference type="EMBL" id="NVPQ01000019">
    <property type="protein sequence ID" value="PDY41892.1"/>
    <property type="molecule type" value="Genomic_DNA"/>
</dbReference>
<feature type="binding site" evidence="4">
    <location>
        <position position="133"/>
    </location>
    <ligand>
        <name>a divalent metal cation</name>
        <dbReference type="ChEBI" id="CHEBI:60240"/>
        <label>2</label>
    </ligand>
</feature>
<evidence type="ECO:0000256" key="3">
    <source>
        <dbReference type="ARBA" id="ARBA00022801"/>
    </source>
</evidence>
<gene>
    <name evidence="5" type="ORF">COO17_09555</name>
</gene>
<evidence type="ECO:0000256" key="2">
    <source>
        <dbReference type="ARBA" id="ARBA00022723"/>
    </source>
</evidence>
<comment type="similarity">
    <text evidence="1">Belongs to the metallo-dependent hydrolases superfamily. TatD-type hydrolase family.</text>
</comment>
<dbReference type="Proteomes" id="UP000220111">
    <property type="component" value="Unassembled WGS sequence"/>
</dbReference>
<dbReference type="PANTHER" id="PTHR46317">
    <property type="entry name" value="HYDROLASE OF PHP SUPERFAMILY-RELATED PROTEIN"/>
    <property type="match status" value="1"/>
</dbReference>
<dbReference type="InterPro" id="IPR032466">
    <property type="entry name" value="Metal_Hydrolase"/>
</dbReference>
<evidence type="ECO:0000256" key="1">
    <source>
        <dbReference type="ARBA" id="ARBA00009275"/>
    </source>
</evidence>
<dbReference type="GO" id="GO:0046872">
    <property type="term" value="F:metal ion binding"/>
    <property type="evidence" value="ECO:0007669"/>
    <property type="project" value="UniProtKB-KW"/>
</dbReference>
<name>A0A2A7BUJ2_9BACI</name>
<dbReference type="PANTHER" id="PTHR46317:SF1">
    <property type="entry name" value="HYDROLASE, TATD FAMILY"/>
    <property type="match status" value="1"/>
</dbReference>
<accession>A0A2A7BUJ2</accession>
<feature type="binding site" evidence="4">
    <location>
        <position position="9"/>
    </location>
    <ligand>
        <name>a divalent metal cation</name>
        <dbReference type="ChEBI" id="CHEBI:60240"/>
        <label>1</label>
    </ligand>
</feature>
<protein>
    <submittedName>
        <fullName evidence="5">TatD family deoxyribonuclease</fullName>
    </submittedName>
</protein>
<dbReference type="PIRSF" id="PIRSF005902">
    <property type="entry name" value="DNase_TatD"/>
    <property type="match status" value="1"/>
</dbReference>